<accession>A0AAW0G7X1</accession>
<proteinExistence type="predicted"/>
<protein>
    <recommendedName>
        <fullName evidence="4">HAT C-terminal dimerisation domain-containing protein</fullName>
    </recommendedName>
</protein>
<keyword evidence="3" id="KW-1185">Reference proteome</keyword>
<sequence>MRILSVVPNSAATERIFSKMGIVHSKLRSRLHPGKVRKTVLIAEDIARKWPRPVHRSRKRKFGDVCGDNSEQPDETVEHDQEVEEAAATSFTTVTDNLHQEAAESEASDELDSVTGGSIPLNSRDRFKLRYLFDFASGESVFQYTSQLWKRGQEGLSVEREYHNVVYTGSQDGTVVTED</sequence>
<evidence type="ECO:0008006" key="4">
    <source>
        <dbReference type="Google" id="ProtNLM"/>
    </source>
</evidence>
<gene>
    <name evidence="2" type="ORF">QCA50_007228</name>
</gene>
<organism evidence="2 3">
    <name type="scientific">Cerrena zonata</name>
    <dbReference type="NCBI Taxonomy" id="2478898"/>
    <lineage>
        <taxon>Eukaryota</taxon>
        <taxon>Fungi</taxon>
        <taxon>Dikarya</taxon>
        <taxon>Basidiomycota</taxon>
        <taxon>Agaricomycotina</taxon>
        <taxon>Agaricomycetes</taxon>
        <taxon>Polyporales</taxon>
        <taxon>Cerrenaceae</taxon>
        <taxon>Cerrena</taxon>
    </lineage>
</organism>
<dbReference type="Proteomes" id="UP001385951">
    <property type="component" value="Unassembled WGS sequence"/>
</dbReference>
<evidence type="ECO:0000256" key="1">
    <source>
        <dbReference type="SAM" id="MobiDB-lite"/>
    </source>
</evidence>
<dbReference type="EMBL" id="JASBNA010000008">
    <property type="protein sequence ID" value="KAK7689436.1"/>
    <property type="molecule type" value="Genomic_DNA"/>
</dbReference>
<feature type="compositionally biased region" description="Acidic residues" evidence="1">
    <location>
        <begin position="71"/>
        <end position="84"/>
    </location>
</feature>
<dbReference type="AlphaFoldDB" id="A0AAW0G7X1"/>
<reference evidence="2 3" key="1">
    <citation type="submission" date="2022-09" db="EMBL/GenBank/DDBJ databases">
        <authorList>
            <person name="Palmer J.M."/>
        </authorList>
    </citation>
    <scope>NUCLEOTIDE SEQUENCE [LARGE SCALE GENOMIC DNA]</scope>
    <source>
        <strain evidence="2 3">DSM 7382</strain>
    </source>
</reference>
<comment type="caution">
    <text evidence="2">The sequence shown here is derived from an EMBL/GenBank/DDBJ whole genome shotgun (WGS) entry which is preliminary data.</text>
</comment>
<name>A0AAW0G7X1_9APHY</name>
<feature type="region of interest" description="Disordered" evidence="1">
    <location>
        <begin position="58"/>
        <end position="84"/>
    </location>
</feature>
<evidence type="ECO:0000313" key="2">
    <source>
        <dbReference type="EMBL" id="KAK7689436.1"/>
    </source>
</evidence>
<evidence type="ECO:0000313" key="3">
    <source>
        <dbReference type="Proteomes" id="UP001385951"/>
    </source>
</evidence>